<keyword evidence="2" id="KW-1185">Reference proteome</keyword>
<dbReference type="EMBL" id="CM020620">
    <property type="protein sequence ID" value="KAK1867876.1"/>
    <property type="molecule type" value="Genomic_DNA"/>
</dbReference>
<sequence length="478" mass="51536">MDVRGCAVLFGSTLWLASCVSTLGVPTASVFSRHLLPALLVDAMNCTWRRRRLLSPSLVAILTVGVVAATTAARRVAAVEQPAGKADPHSGEFDYYREWGNKHLAPDHAPDGNDAGAKAVYDEYESFVEGVESVMGDQRAAASKRDVVDLGQSLHLLDTKFEHLKESLYEQMVMAAARRGSKGKGAAVAEGQALARKVKSKYTNVRTIARDVLDLMDSNAQAVEHVSETMTGLEKVVGELQKNLEQHHKEVTDLGNSVKRLDDSSHSLMDTHASSVSGPKVNVGAAVGRYAIVDQDLFSAAGRDGRALWVRAVPAAAVAGQVLCQTLLSHFSFPYAFSLSIPVFFTSRPFPTNALRITYKVACPYGPIVGVAALARVLLLLMSRGPGRRAFHANRFSRAQCWWRGPQRLCGAIDPHAPYGHGQAQSATADTLRVKFAALPRHPWPPPPAAPFLACVSAHSIPPPTPPPLTPRPARQQA</sequence>
<protein>
    <submittedName>
        <fullName evidence="1">Uncharacterized protein</fullName>
    </submittedName>
</protein>
<dbReference type="Proteomes" id="UP000798662">
    <property type="component" value="Chromosome 3"/>
</dbReference>
<accession>A0ACC3CDL7</accession>
<proteinExistence type="predicted"/>
<organism evidence="1 2">
    <name type="scientific">Pyropia yezoensis</name>
    <name type="common">Susabi-nori</name>
    <name type="synonym">Porphyra yezoensis</name>
    <dbReference type="NCBI Taxonomy" id="2788"/>
    <lineage>
        <taxon>Eukaryota</taxon>
        <taxon>Rhodophyta</taxon>
        <taxon>Bangiophyceae</taxon>
        <taxon>Bangiales</taxon>
        <taxon>Bangiaceae</taxon>
        <taxon>Pyropia</taxon>
    </lineage>
</organism>
<gene>
    <name evidence="1" type="ORF">I4F81_010373</name>
</gene>
<reference evidence="1" key="1">
    <citation type="submission" date="2019-11" db="EMBL/GenBank/DDBJ databases">
        <title>Nori genome reveals adaptations in red seaweeds to the harsh intertidal environment.</title>
        <authorList>
            <person name="Wang D."/>
            <person name="Mao Y."/>
        </authorList>
    </citation>
    <scope>NUCLEOTIDE SEQUENCE</scope>
    <source>
        <tissue evidence="1">Gametophyte</tissue>
    </source>
</reference>
<comment type="caution">
    <text evidence="1">The sequence shown here is derived from an EMBL/GenBank/DDBJ whole genome shotgun (WGS) entry which is preliminary data.</text>
</comment>
<name>A0ACC3CDL7_PYRYE</name>
<evidence type="ECO:0000313" key="1">
    <source>
        <dbReference type="EMBL" id="KAK1867876.1"/>
    </source>
</evidence>
<evidence type="ECO:0000313" key="2">
    <source>
        <dbReference type="Proteomes" id="UP000798662"/>
    </source>
</evidence>